<dbReference type="EMBL" id="JNFA01000019">
    <property type="protein sequence ID" value="KGL41539.1"/>
    <property type="molecule type" value="Genomic_DNA"/>
</dbReference>
<reference evidence="1 2" key="1">
    <citation type="submission" date="2014-05" db="EMBL/GenBank/DDBJ databases">
        <title>Novel Listeriaceae from food processing environments.</title>
        <authorList>
            <person name="den Bakker H.C."/>
        </authorList>
    </citation>
    <scope>NUCLEOTIDE SEQUENCE [LARGE SCALE GENOMIC DNA]</scope>
    <source>
        <strain evidence="1 2">FSL A5-0281</strain>
    </source>
</reference>
<name>A0A099W754_9LIST</name>
<evidence type="ECO:0008006" key="3">
    <source>
        <dbReference type="Google" id="ProtNLM"/>
    </source>
</evidence>
<dbReference type="InterPro" id="IPR010368">
    <property type="entry name" value="Com_YlbF"/>
</dbReference>
<protein>
    <recommendedName>
        <fullName evidence="3">YmcA</fullName>
    </recommendedName>
</protein>
<dbReference type="SUPFAM" id="SSF158622">
    <property type="entry name" value="YheA/YmcA-like"/>
    <property type="match status" value="1"/>
</dbReference>
<gene>
    <name evidence="1" type="ORF">EP57_06780</name>
</gene>
<evidence type="ECO:0000313" key="2">
    <source>
        <dbReference type="Proteomes" id="UP000029844"/>
    </source>
</evidence>
<keyword evidence="2" id="KW-1185">Reference proteome</keyword>
<accession>A0A099W754</accession>
<dbReference type="Gene3D" id="1.20.1500.10">
    <property type="entry name" value="YheA/YmcA-like"/>
    <property type="match status" value="1"/>
</dbReference>
<dbReference type="STRING" id="1552123.EP57_06780"/>
<dbReference type="RefSeq" id="WP_036085352.1">
    <property type="nucleotide sequence ID" value="NZ_CBCSHQ010000014.1"/>
</dbReference>
<dbReference type="PANTHER" id="PTHR38448">
    <property type="entry name" value="REGULATORY PROTEIN YLBF-RELATED"/>
    <property type="match status" value="1"/>
</dbReference>
<dbReference type="PIRSF" id="PIRSF021287">
    <property type="entry name" value="Biofilm_formation_YmcA"/>
    <property type="match status" value="1"/>
</dbReference>
<dbReference type="GeneID" id="58717081"/>
<dbReference type="InterPro" id="IPR052767">
    <property type="entry name" value="Bact_com_dev_regulator"/>
</dbReference>
<dbReference type="Pfam" id="PF06133">
    <property type="entry name" value="Com_YlbF"/>
    <property type="match status" value="1"/>
</dbReference>
<comment type="caution">
    <text evidence="1">The sequence shown here is derived from an EMBL/GenBank/DDBJ whole genome shotgun (WGS) entry which is preliminary data.</text>
</comment>
<dbReference type="InterPro" id="IPR016783">
    <property type="entry name" value="Biofilm_formation_YmcA"/>
</dbReference>
<sequence>MTYQKETIIAKANELKEALQATEAVTFYRAAEEKINTNQKVAANVGSIKKLQKEAVNLEHYQKFGAVKQTEDNIDALTAEIDHLPIVQEFKRSQEEANDLLQSITREISHKVTSELKK</sequence>
<proteinExistence type="predicted"/>
<dbReference type="PANTHER" id="PTHR38448:SF1">
    <property type="entry name" value="YLBF FAMILY REGULATOR"/>
    <property type="match status" value="1"/>
</dbReference>
<dbReference type="OrthoDB" id="2167788at2"/>
<dbReference type="InterPro" id="IPR023378">
    <property type="entry name" value="YheA/YmcA-like_dom_sf"/>
</dbReference>
<dbReference type="eggNOG" id="COG4550">
    <property type="taxonomic scope" value="Bacteria"/>
</dbReference>
<evidence type="ECO:0000313" key="1">
    <source>
        <dbReference type="EMBL" id="KGL41539.1"/>
    </source>
</evidence>
<dbReference type="Proteomes" id="UP000029844">
    <property type="component" value="Unassembled WGS sequence"/>
</dbReference>
<organism evidence="1 2">
    <name type="scientific">Listeria booriae</name>
    <dbReference type="NCBI Taxonomy" id="1552123"/>
    <lineage>
        <taxon>Bacteria</taxon>
        <taxon>Bacillati</taxon>
        <taxon>Bacillota</taxon>
        <taxon>Bacilli</taxon>
        <taxon>Bacillales</taxon>
        <taxon>Listeriaceae</taxon>
        <taxon>Listeria</taxon>
    </lineage>
</organism>
<dbReference type="AlphaFoldDB" id="A0A099W754"/>